<reference evidence="3" key="1">
    <citation type="journal article" date="2019" name="Int. J. Syst. Evol. Microbiol.">
        <title>The Global Catalogue of Microorganisms (GCM) 10K type strain sequencing project: providing services to taxonomists for standard genome sequencing and annotation.</title>
        <authorList>
            <consortium name="The Broad Institute Genomics Platform"/>
            <consortium name="The Broad Institute Genome Sequencing Center for Infectious Disease"/>
            <person name="Wu L."/>
            <person name="Ma J."/>
        </authorList>
    </citation>
    <scope>NUCLEOTIDE SEQUENCE [LARGE SCALE GENOMIC DNA]</scope>
    <source>
        <strain evidence="3">LMG 29247</strain>
    </source>
</reference>
<sequence length="159" mass="17521">MIDCVADSALPPPSEAHVAEVQAYYEVKFPADYLRLLAQSNGCEPTRKYFDLDGNERVVERFLPMIEDAKADEHNGWADVEVVASQLDVRLATDPDAQNIDLIPIAALFAGDFVVLDYRANRAIPTVGVWNHEASTDFAPVVQTVAPTVTEFLGMLRAD</sequence>
<keyword evidence="3" id="KW-1185">Reference proteome</keyword>
<dbReference type="SUPFAM" id="SSF160631">
    <property type="entry name" value="SMI1/KNR4-like"/>
    <property type="match status" value="1"/>
</dbReference>
<comment type="caution">
    <text evidence="2">The sequence shown here is derived from an EMBL/GenBank/DDBJ whole genome shotgun (WGS) entry which is preliminary data.</text>
</comment>
<feature type="domain" description="Knr4/Smi1-like" evidence="1">
    <location>
        <begin position="12"/>
        <end position="155"/>
    </location>
</feature>
<dbReference type="EMBL" id="JBHUEJ010000007">
    <property type="protein sequence ID" value="MFD1709557.1"/>
    <property type="molecule type" value="Genomic_DNA"/>
</dbReference>
<dbReference type="InterPro" id="IPR018958">
    <property type="entry name" value="Knr4/Smi1-like_dom"/>
</dbReference>
<accession>A0ABW4KR42</accession>
<evidence type="ECO:0000313" key="2">
    <source>
        <dbReference type="EMBL" id="MFD1709557.1"/>
    </source>
</evidence>
<protein>
    <submittedName>
        <fullName evidence="2">SMI1/KNR4 family protein</fullName>
    </submittedName>
</protein>
<evidence type="ECO:0000259" key="1">
    <source>
        <dbReference type="SMART" id="SM00860"/>
    </source>
</evidence>
<dbReference type="SMART" id="SM00860">
    <property type="entry name" value="SMI1_KNR4"/>
    <property type="match status" value="1"/>
</dbReference>
<dbReference type="RefSeq" id="WP_147913347.1">
    <property type="nucleotide sequence ID" value="NZ_JBHUEJ010000007.1"/>
</dbReference>
<dbReference type="Proteomes" id="UP001597304">
    <property type="component" value="Unassembled WGS sequence"/>
</dbReference>
<dbReference type="Pfam" id="PF09346">
    <property type="entry name" value="SMI1_KNR4"/>
    <property type="match status" value="1"/>
</dbReference>
<dbReference type="InterPro" id="IPR037883">
    <property type="entry name" value="Knr4/Smi1-like_sf"/>
</dbReference>
<name>A0ABW4KR42_9BURK</name>
<evidence type="ECO:0000313" key="3">
    <source>
        <dbReference type="Proteomes" id="UP001597304"/>
    </source>
</evidence>
<gene>
    <name evidence="2" type="ORF">ACFSF0_02975</name>
</gene>
<organism evidence="2 3">
    <name type="scientific">Ottowia flava</name>
    <dbReference type="NCBI Taxonomy" id="2675430"/>
    <lineage>
        <taxon>Bacteria</taxon>
        <taxon>Pseudomonadati</taxon>
        <taxon>Pseudomonadota</taxon>
        <taxon>Betaproteobacteria</taxon>
        <taxon>Burkholderiales</taxon>
        <taxon>Comamonadaceae</taxon>
        <taxon>Ottowia</taxon>
    </lineage>
</organism>
<dbReference type="Gene3D" id="3.40.1580.10">
    <property type="entry name" value="SMI1/KNR4-like"/>
    <property type="match status" value="1"/>
</dbReference>
<proteinExistence type="predicted"/>